<organism evidence="2">
    <name type="scientific">marine metagenome</name>
    <dbReference type="NCBI Taxonomy" id="408172"/>
    <lineage>
        <taxon>unclassified sequences</taxon>
        <taxon>metagenomes</taxon>
        <taxon>ecological metagenomes</taxon>
    </lineage>
</organism>
<name>A0A382S1B6_9ZZZZ</name>
<dbReference type="GO" id="GO:0006355">
    <property type="term" value="P:regulation of DNA-templated transcription"/>
    <property type="evidence" value="ECO:0007669"/>
    <property type="project" value="InterPro"/>
</dbReference>
<dbReference type="EMBL" id="UINC01125258">
    <property type="protein sequence ID" value="SVD02958.1"/>
    <property type="molecule type" value="Genomic_DNA"/>
</dbReference>
<feature type="non-terminal residue" evidence="2">
    <location>
        <position position="84"/>
    </location>
</feature>
<dbReference type="InterPro" id="IPR003173">
    <property type="entry name" value="PC4_C"/>
</dbReference>
<evidence type="ECO:0000259" key="1">
    <source>
        <dbReference type="Pfam" id="PF02229"/>
    </source>
</evidence>
<dbReference type="InterPro" id="IPR009044">
    <property type="entry name" value="ssDNA-bd_transcriptional_reg"/>
</dbReference>
<proteinExistence type="predicted"/>
<dbReference type="Pfam" id="PF02229">
    <property type="entry name" value="PC4"/>
    <property type="match status" value="1"/>
</dbReference>
<dbReference type="GO" id="GO:0003677">
    <property type="term" value="F:DNA binding"/>
    <property type="evidence" value="ECO:0007669"/>
    <property type="project" value="InterPro"/>
</dbReference>
<dbReference type="Gene3D" id="2.30.31.10">
    <property type="entry name" value="Transcriptional Coactivator Pc4, Chain A"/>
    <property type="match status" value="1"/>
</dbReference>
<sequence length="84" mass="9908">MSRILGEDGPPHKRTMFGLNEYKGNRLFEIREHYLNKRTGEFQPTRRGVNLNRDKFLELKRVIDSNLEEILEWLRLGAVSDGVH</sequence>
<reference evidence="2" key="1">
    <citation type="submission" date="2018-05" db="EMBL/GenBank/DDBJ databases">
        <authorList>
            <person name="Lanie J.A."/>
            <person name="Ng W.-L."/>
            <person name="Kazmierczak K.M."/>
            <person name="Andrzejewski T.M."/>
            <person name="Davidsen T.M."/>
            <person name="Wayne K.J."/>
            <person name="Tettelin H."/>
            <person name="Glass J.I."/>
            <person name="Rusch D."/>
            <person name="Podicherti R."/>
            <person name="Tsui H.-C.T."/>
            <person name="Winkler M.E."/>
        </authorList>
    </citation>
    <scope>NUCLEOTIDE SEQUENCE</scope>
</reference>
<accession>A0A382S1B6</accession>
<protein>
    <recommendedName>
        <fullName evidence="1">Transcriptional coactivator p15 (PC4) C-terminal domain-containing protein</fullName>
    </recommendedName>
</protein>
<feature type="domain" description="Transcriptional coactivator p15 (PC4) C-terminal" evidence="1">
    <location>
        <begin position="17"/>
        <end position="60"/>
    </location>
</feature>
<gene>
    <name evidence="2" type="ORF">METZ01_LOCUS355812</name>
</gene>
<dbReference type="AlphaFoldDB" id="A0A382S1B6"/>
<dbReference type="SUPFAM" id="SSF54447">
    <property type="entry name" value="ssDNA-binding transcriptional regulator domain"/>
    <property type="match status" value="1"/>
</dbReference>
<evidence type="ECO:0000313" key="2">
    <source>
        <dbReference type="EMBL" id="SVD02958.1"/>
    </source>
</evidence>